<dbReference type="Proteomes" id="UP001143543">
    <property type="component" value="Unassembled WGS sequence"/>
</dbReference>
<accession>A0ABQ5MFF8</accession>
<sequence length="458" mass="51377">MKKIVFLVVLIITFASCSKDDSGTQFTENPDIIDEEEPVVEPPTDNELMDFVQQETFKYFWDLAESNSGCARERYISANPSQDEYVVTTGGTGFGLMAILVGIERGYITRAQAVERLTTILNFLENADRFHGAWPHWINGTTGAVIPFSTQDDGADLVETSFLTQGLVCVKEYFKDGSTSEVTLANKADALWKGVEWDWFTQGQDVLYWHWSPNYNWQMNLPLVGYNECLITYVMAAASPSNAITPSVYENGWASSGGIISGNTRYGFPLYVNHVGANYGGPLFWAHYSYLGLNPQNLSDQYAPSYWDVNVNHTMVNYTYCVDNPLNYEDYGPDCWGLTASYSRNADGSRGYSAHKPENDLGVISPTAAVSSIPYTPNESLQAMQYFYAHKDDLVGEAGFYDAFSPEYAFWVAEAYLAIDQGPQIVMIENYRSGLFWQLFMQNTDIQNGLTTLGFTYE</sequence>
<dbReference type="Pfam" id="PF10091">
    <property type="entry name" value="Glycoamylase"/>
    <property type="match status" value="1"/>
</dbReference>
<evidence type="ECO:0000313" key="2">
    <source>
        <dbReference type="EMBL" id="GLB47652.1"/>
    </source>
</evidence>
<dbReference type="Gene3D" id="1.50.10.140">
    <property type="match status" value="1"/>
</dbReference>
<proteinExistence type="predicted"/>
<protein>
    <recommendedName>
        <fullName evidence="1">Glycoamylase-like domain-containing protein</fullName>
    </recommendedName>
</protein>
<feature type="domain" description="Glycoamylase-like" evidence="1">
    <location>
        <begin position="222"/>
        <end position="443"/>
    </location>
</feature>
<dbReference type="EMBL" id="BRVO01000001">
    <property type="protein sequence ID" value="GLB47652.1"/>
    <property type="molecule type" value="Genomic_DNA"/>
</dbReference>
<organism evidence="2 3">
    <name type="scientific">Neptunitalea lumnitzerae</name>
    <dbReference type="NCBI Taxonomy" id="2965509"/>
    <lineage>
        <taxon>Bacteria</taxon>
        <taxon>Pseudomonadati</taxon>
        <taxon>Bacteroidota</taxon>
        <taxon>Flavobacteriia</taxon>
        <taxon>Flavobacteriales</taxon>
        <taxon>Flavobacteriaceae</taxon>
        <taxon>Neptunitalea</taxon>
    </lineage>
</organism>
<evidence type="ECO:0000259" key="1">
    <source>
        <dbReference type="Pfam" id="PF10091"/>
    </source>
</evidence>
<gene>
    <name evidence="2" type="ORF">Y10_00200</name>
</gene>
<comment type="caution">
    <text evidence="2">The sequence shown here is derived from an EMBL/GenBank/DDBJ whole genome shotgun (WGS) entry which is preliminary data.</text>
</comment>
<dbReference type="InterPro" id="IPR019282">
    <property type="entry name" value="Glycoamylase-like_cons_dom"/>
</dbReference>
<reference evidence="2" key="1">
    <citation type="submission" date="2022-07" db="EMBL/GenBank/DDBJ databases">
        <title>Taxonomy of Novel Oxalotrophic and Methylotrophic Bacteria.</title>
        <authorList>
            <person name="Sahin N."/>
            <person name="Tani A."/>
        </authorList>
    </citation>
    <scope>NUCLEOTIDE SEQUENCE</scope>
    <source>
        <strain evidence="2">Y10</strain>
    </source>
</reference>
<dbReference type="PROSITE" id="PS51257">
    <property type="entry name" value="PROKAR_LIPOPROTEIN"/>
    <property type="match status" value="1"/>
</dbReference>
<evidence type="ECO:0000313" key="3">
    <source>
        <dbReference type="Proteomes" id="UP001143543"/>
    </source>
</evidence>
<dbReference type="RefSeq" id="WP_281763321.1">
    <property type="nucleotide sequence ID" value="NZ_BRVO01000001.1"/>
</dbReference>
<dbReference type="PIRSF" id="PIRSF028431">
    <property type="entry name" value="UCP028431"/>
    <property type="match status" value="1"/>
</dbReference>
<keyword evidence="3" id="KW-1185">Reference proteome</keyword>
<name>A0ABQ5MFF8_9FLAO</name>
<dbReference type="InterPro" id="IPR016883">
    <property type="entry name" value="UCP028431"/>
</dbReference>